<accession>A0A1S2Y0I2</accession>
<dbReference type="PaxDb" id="3827-XP_004497393.1"/>
<name>A0A1S2Y0I2_CICAR</name>
<dbReference type="PANTHER" id="PTHR35830:SF1">
    <property type="entry name" value="OS05G0299200 PROTEIN"/>
    <property type="match status" value="1"/>
</dbReference>
<reference evidence="2" key="2">
    <citation type="submission" date="2025-08" db="UniProtKB">
        <authorList>
            <consortium name="RefSeq"/>
        </authorList>
    </citation>
    <scope>IDENTIFICATION</scope>
    <source>
        <tissue evidence="2">Etiolated seedlings</tissue>
    </source>
</reference>
<dbReference type="OrthoDB" id="1898167at2759"/>
<reference evidence="1" key="1">
    <citation type="journal article" date="2013" name="Nat. Biotechnol.">
        <title>Draft genome sequence of chickpea (Cicer arietinum) provides a resource for trait improvement.</title>
        <authorList>
            <person name="Varshney R.K."/>
            <person name="Song C."/>
            <person name="Saxena R.K."/>
            <person name="Azam S."/>
            <person name="Yu S."/>
            <person name="Sharpe A.G."/>
            <person name="Cannon S."/>
            <person name="Baek J."/>
            <person name="Rosen B.D."/>
            <person name="Tar'an B."/>
            <person name="Millan T."/>
            <person name="Zhang X."/>
            <person name="Ramsay L.D."/>
            <person name="Iwata A."/>
            <person name="Wang Y."/>
            <person name="Nelson W."/>
            <person name="Farmer A.D."/>
            <person name="Gaur P.M."/>
            <person name="Soderlund C."/>
            <person name="Penmetsa R.V."/>
            <person name="Xu C."/>
            <person name="Bharti A.K."/>
            <person name="He W."/>
            <person name="Winter P."/>
            <person name="Zhao S."/>
            <person name="Hane J.K."/>
            <person name="Carrasquilla-Garcia N."/>
            <person name="Condie J.A."/>
            <person name="Upadhyaya H.D."/>
            <person name="Luo M.C."/>
            <person name="Thudi M."/>
            <person name="Gowda C.L."/>
            <person name="Singh N.P."/>
            <person name="Lichtenzveig J."/>
            <person name="Gali K.K."/>
            <person name="Rubio J."/>
            <person name="Nadarajan N."/>
            <person name="Dolezel J."/>
            <person name="Bansal K.C."/>
            <person name="Xu X."/>
            <person name="Edwards D."/>
            <person name="Zhang G."/>
            <person name="Kahl G."/>
            <person name="Gil J."/>
            <person name="Singh K.B."/>
            <person name="Datta S.K."/>
            <person name="Jackson S.A."/>
            <person name="Wang J."/>
            <person name="Cook D.R."/>
        </authorList>
    </citation>
    <scope>NUCLEOTIDE SEQUENCE [LARGE SCALE GENOMIC DNA]</scope>
    <source>
        <strain evidence="1">cv. CDC Frontier</strain>
    </source>
</reference>
<evidence type="ECO:0000313" key="2">
    <source>
        <dbReference type="RefSeq" id="XP_004497393.1"/>
    </source>
</evidence>
<dbReference type="AlphaFoldDB" id="A0A1S2Y0I2"/>
<dbReference type="STRING" id="3827.A0A1S2Y0I2"/>
<sequence>MSMFSPTLPSSHTYFPPSSPCFSSRVFASFARRSRSRRRNKIKHSPLTTTNTTYSEPILEAVIDLTLFPSFHSNIRQFVSSGKEAYRDLQTLFTLDANRRVIVSCRPSTLHFVGTSAALTLVAFSVLRVLVELVSRLTRGNASSYNDRTMVRRDRSLGGKEVVVGLGHNNYNNTTASIKRSFKNKVAVQRKLPKWWPINNNNNNNLNSFDFDLNEQEEYKREAYRLLRVIIDSRMAAKDISETDIIQLRQLCRNSGVQVSVESTNIRDSLYRASVNFVLDDCSSAPTYSTSVQIHGEDSQQFLAGFAENIGLENVRAATIVSAAVAARTRSCLLQAWALEMQGKHVDALGELSKICLLLRIFPPEESSPEMEMVSRGLEKHLKLEQRKHLMFLFGKVCSEDSHGIAREALGLMHSQNGQLEDNLAP</sequence>
<keyword evidence="1" id="KW-1185">Reference proteome</keyword>
<dbReference type="RefSeq" id="XP_004497393.1">
    <property type="nucleotide sequence ID" value="XM_004497336.3"/>
</dbReference>
<protein>
    <submittedName>
        <fullName evidence="2">Uncharacterized protein LOC101494786</fullName>
    </submittedName>
</protein>
<dbReference type="Proteomes" id="UP000087171">
    <property type="component" value="Chromosome Ca4"/>
</dbReference>
<dbReference type="KEGG" id="cam:101494786"/>
<dbReference type="GeneID" id="101494786"/>
<proteinExistence type="predicted"/>
<evidence type="ECO:0000313" key="1">
    <source>
        <dbReference type="Proteomes" id="UP000087171"/>
    </source>
</evidence>
<dbReference type="PANTHER" id="PTHR35830">
    <property type="entry name" value="OS05G0299200 PROTEIN"/>
    <property type="match status" value="1"/>
</dbReference>
<organism evidence="1 2">
    <name type="scientific">Cicer arietinum</name>
    <name type="common">Chickpea</name>
    <name type="synonym">Garbanzo</name>
    <dbReference type="NCBI Taxonomy" id="3827"/>
    <lineage>
        <taxon>Eukaryota</taxon>
        <taxon>Viridiplantae</taxon>
        <taxon>Streptophyta</taxon>
        <taxon>Embryophyta</taxon>
        <taxon>Tracheophyta</taxon>
        <taxon>Spermatophyta</taxon>
        <taxon>Magnoliopsida</taxon>
        <taxon>eudicotyledons</taxon>
        <taxon>Gunneridae</taxon>
        <taxon>Pentapetalae</taxon>
        <taxon>rosids</taxon>
        <taxon>fabids</taxon>
        <taxon>Fabales</taxon>
        <taxon>Fabaceae</taxon>
        <taxon>Papilionoideae</taxon>
        <taxon>50 kb inversion clade</taxon>
        <taxon>NPAAA clade</taxon>
        <taxon>Hologalegina</taxon>
        <taxon>IRL clade</taxon>
        <taxon>Cicereae</taxon>
        <taxon>Cicer</taxon>
    </lineage>
</organism>
<dbReference type="eggNOG" id="KOG2234">
    <property type="taxonomic scope" value="Eukaryota"/>
</dbReference>
<gene>
    <name evidence="2" type="primary">LOC101494786</name>
</gene>